<keyword evidence="2" id="KW-1185">Reference proteome</keyword>
<accession>A0AAN8J5E9</accession>
<gene>
    <name evidence="1" type="ORF">SNE40_020646</name>
</gene>
<reference evidence="1 2" key="1">
    <citation type="submission" date="2024-01" db="EMBL/GenBank/DDBJ databases">
        <title>The genome of the rayed Mediterranean limpet Patella caerulea (Linnaeus, 1758).</title>
        <authorList>
            <person name="Anh-Thu Weber A."/>
            <person name="Halstead-Nussloch G."/>
        </authorList>
    </citation>
    <scope>NUCLEOTIDE SEQUENCE [LARGE SCALE GENOMIC DNA]</scope>
    <source>
        <strain evidence="1">AATW-2023a</strain>
        <tissue evidence="1">Whole specimen</tissue>
    </source>
</reference>
<dbReference type="AlphaFoldDB" id="A0AAN8J5E9"/>
<name>A0AAN8J5E9_PATCE</name>
<comment type="caution">
    <text evidence="1">The sequence shown here is derived from an EMBL/GenBank/DDBJ whole genome shotgun (WGS) entry which is preliminary data.</text>
</comment>
<evidence type="ECO:0008006" key="3">
    <source>
        <dbReference type="Google" id="ProtNLM"/>
    </source>
</evidence>
<evidence type="ECO:0000313" key="1">
    <source>
        <dbReference type="EMBL" id="KAK6169643.1"/>
    </source>
</evidence>
<proteinExistence type="predicted"/>
<dbReference type="EMBL" id="JAZGQO010000015">
    <property type="protein sequence ID" value="KAK6169643.1"/>
    <property type="molecule type" value="Genomic_DNA"/>
</dbReference>
<organism evidence="1 2">
    <name type="scientific">Patella caerulea</name>
    <name type="common">Rayed Mediterranean limpet</name>
    <dbReference type="NCBI Taxonomy" id="87958"/>
    <lineage>
        <taxon>Eukaryota</taxon>
        <taxon>Metazoa</taxon>
        <taxon>Spiralia</taxon>
        <taxon>Lophotrochozoa</taxon>
        <taxon>Mollusca</taxon>
        <taxon>Gastropoda</taxon>
        <taxon>Patellogastropoda</taxon>
        <taxon>Patelloidea</taxon>
        <taxon>Patellidae</taxon>
        <taxon>Patella</taxon>
    </lineage>
</organism>
<evidence type="ECO:0000313" key="2">
    <source>
        <dbReference type="Proteomes" id="UP001347796"/>
    </source>
</evidence>
<sequence length="119" mass="13514">MQSINAMLEASSSTKTPHQYYLLKKYELLQCGDIDKLIKQRQSSEEPPLYFVTIEDTIKRAHIATGHGGRDKMIHELNKKYANITVDAISLFKSMCMECQRKIKRPTNKGAVAKPIISS</sequence>
<protein>
    <recommendedName>
        <fullName evidence="3">KRAB-A domain-containing protein 2</fullName>
    </recommendedName>
</protein>
<dbReference type="Proteomes" id="UP001347796">
    <property type="component" value="Unassembled WGS sequence"/>
</dbReference>